<dbReference type="Pfam" id="PF24035">
    <property type="entry name" value="DUF7344"/>
    <property type="match status" value="1"/>
</dbReference>
<dbReference type="Proteomes" id="UP001203207">
    <property type="component" value="Unassembled WGS sequence"/>
</dbReference>
<feature type="transmembrane region" description="Helical" evidence="1">
    <location>
        <begin position="111"/>
        <end position="128"/>
    </location>
</feature>
<dbReference type="RefSeq" id="WP_250585209.1">
    <property type="nucleotide sequence ID" value="NZ_JAKRVX010000006.1"/>
</dbReference>
<evidence type="ECO:0000313" key="4">
    <source>
        <dbReference type="Proteomes" id="UP001203207"/>
    </source>
</evidence>
<evidence type="ECO:0000259" key="2">
    <source>
        <dbReference type="Pfam" id="PF24035"/>
    </source>
</evidence>
<dbReference type="InterPro" id="IPR055768">
    <property type="entry name" value="DUF7344"/>
</dbReference>
<gene>
    <name evidence="3" type="ORF">AArcSt2_12835</name>
</gene>
<comment type="caution">
    <text evidence="3">The sequence shown here is derived from an EMBL/GenBank/DDBJ whole genome shotgun (WGS) entry which is preliminary data.</text>
</comment>
<feature type="transmembrane region" description="Helical" evidence="1">
    <location>
        <begin position="140"/>
        <end position="158"/>
    </location>
</feature>
<name>A0AAE3K987_9EURY</name>
<keyword evidence="1" id="KW-1133">Transmembrane helix</keyword>
<organism evidence="3 4">
    <name type="scientific">Natronocalculus amylovorans</name>
    <dbReference type="NCBI Taxonomy" id="2917812"/>
    <lineage>
        <taxon>Archaea</taxon>
        <taxon>Methanobacteriati</taxon>
        <taxon>Methanobacteriota</taxon>
        <taxon>Stenosarchaea group</taxon>
        <taxon>Halobacteria</taxon>
        <taxon>Halobacteriales</taxon>
        <taxon>Haloferacaceae</taxon>
        <taxon>Natronocalculus</taxon>
    </lineage>
</organism>
<keyword evidence="4" id="KW-1185">Reference proteome</keyword>
<proteinExistence type="predicted"/>
<keyword evidence="1" id="KW-0472">Membrane</keyword>
<feature type="domain" description="DUF7344" evidence="2">
    <location>
        <begin position="9"/>
        <end position="85"/>
    </location>
</feature>
<protein>
    <recommendedName>
        <fullName evidence="2">DUF7344 domain-containing protein</fullName>
    </recommendedName>
</protein>
<evidence type="ECO:0000313" key="3">
    <source>
        <dbReference type="EMBL" id="MCL9817826.1"/>
    </source>
</evidence>
<reference evidence="3" key="2">
    <citation type="submission" date="2022-02" db="EMBL/GenBank/DDBJ databases">
        <authorList>
            <person name="Elcheninov A.G."/>
            <person name="Sorokin D.Y."/>
            <person name="Kublanov I.V."/>
        </authorList>
    </citation>
    <scope>NUCLEOTIDE SEQUENCE</scope>
    <source>
        <strain evidence="3">AArc-St2</strain>
    </source>
</reference>
<keyword evidence="1" id="KW-0812">Transmembrane</keyword>
<accession>A0AAE3K987</accession>
<sequence length="172" mass="19299">MNISELQIHTILANERRQVALDQLRMGRGPIAVRELSHYIAEVESGLSPPPKPLRESVYSSLVQTHLPTLHEAGVVVYDCDLKEVTLSSHARSIQVYQDIFAIGEFTWADLYRGVGLVGFLAILGSLLDAPGVSVIDPLLWTSFSLFLLATVSVYQLWTYRFSIYNLLSEHR</sequence>
<dbReference type="EMBL" id="JAKRVX010000006">
    <property type="protein sequence ID" value="MCL9817826.1"/>
    <property type="molecule type" value="Genomic_DNA"/>
</dbReference>
<reference evidence="3" key="1">
    <citation type="journal article" date="2022" name="Syst. Appl. Microbiol.">
        <title>Natronocalculus amylovorans gen. nov., sp. nov., and Natranaeroarchaeum aerophilus sp. nov., dominant culturable amylolytic natronoarchaea from hypersaline soda lakes in southwestern Siberia.</title>
        <authorList>
            <person name="Sorokin D.Y."/>
            <person name="Elcheninov A.G."/>
            <person name="Khizhniak T.V."/>
            <person name="Koenen M."/>
            <person name="Bale N.J."/>
            <person name="Damste J.S.S."/>
            <person name="Kublanov I.V."/>
        </authorList>
    </citation>
    <scope>NUCLEOTIDE SEQUENCE</scope>
    <source>
        <strain evidence="3">AArc-St2</strain>
    </source>
</reference>
<evidence type="ECO:0000256" key="1">
    <source>
        <dbReference type="SAM" id="Phobius"/>
    </source>
</evidence>
<dbReference type="AlphaFoldDB" id="A0AAE3K987"/>